<dbReference type="Proteomes" id="UP001152798">
    <property type="component" value="Chromosome 7"/>
</dbReference>
<accession>A0A9P0HVD4</accession>
<evidence type="ECO:0000256" key="3">
    <source>
        <dbReference type="PROSITE-ProRule" id="PRU00023"/>
    </source>
</evidence>
<feature type="repeat" description="ANK" evidence="3">
    <location>
        <begin position="135"/>
        <end position="167"/>
    </location>
</feature>
<keyword evidence="2 3" id="KW-0040">ANK repeat</keyword>
<dbReference type="InterPro" id="IPR050663">
    <property type="entry name" value="Ankyrin-SOCS_Box"/>
</dbReference>
<dbReference type="EMBL" id="OV725083">
    <property type="protein sequence ID" value="CAH1408333.1"/>
    <property type="molecule type" value="Genomic_DNA"/>
</dbReference>
<dbReference type="PROSITE" id="PS50297">
    <property type="entry name" value="ANK_REP_REGION"/>
    <property type="match status" value="3"/>
</dbReference>
<dbReference type="PANTHER" id="PTHR24193">
    <property type="entry name" value="ANKYRIN REPEAT PROTEIN"/>
    <property type="match status" value="1"/>
</dbReference>
<dbReference type="Pfam" id="PF12796">
    <property type="entry name" value="Ank_2"/>
    <property type="match status" value="2"/>
</dbReference>
<dbReference type="AlphaFoldDB" id="A0A9P0HVD4"/>
<dbReference type="InterPro" id="IPR036770">
    <property type="entry name" value="Ankyrin_rpt-contain_sf"/>
</dbReference>
<dbReference type="SMART" id="SM00248">
    <property type="entry name" value="ANK"/>
    <property type="match status" value="4"/>
</dbReference>
<protein>
    <submittedName>
        <fullName evidence="5">Uncharacterized protein</fullName>
    </submittedName>
</protein>
<gene>
    <name evidence="5" type="ORF">NEZAVI_LOCUS15887</name>
</gene>
<dbReference type="PROSITE" id="PS50088">
    <property type="entry name" value="ANK_REPEAT"/>
    <property type="match status" value="3"/>
</dbReference>
<evidence type="ECO:0000256" key="2">
    <source>
        <dbReference type="ARBA" id="ARBA00023043"/>
    </source>
</evidence>
<dbReference type="PANTHER" id="PTHR24193:SF128">
    <property type="entry name" value="GA-BINDING PROTEIN SUBUNIT BETA-1"/>
    <property type="match status" value="1"/>
</dbReference>
<evidence type="ECO:0000313" key="6">
    <source>
        <dbReference type="Proteomes" id="UP001152798"/>
    </source>
</evidence>
<dbReference type="InterPro" id="IPR002110">
    <property type="entry name" value="Ankyrin_rpt"/>
</dbReference>
<keyword evidence="4" id="KW-0175">Coiled coil</keyword>
<evidence type="ECO:0000313" key="5">
    <source>
        <dbReference type="EMBL" id="CAH1408333.1"/>
    </source>
</evidence>
<sequence length="456" mass="50410">MQGIVTFKEDNMETVQSLQDIVSYNAAKNLKDTNLLDLGRQLLSEAKLGNGEQIKLLVAAGAPFTADWVGTSPIHWTAHYNYIDVTELLLRSGISPDARNKVDRTPLHVACQKGHLEITQLLVAFGADVNARDMIRMTPLHWAAVSGNKEIVKILLDHGASVQPLSKFGKTPADIAEDHSYYDIIKLIEETKAIPPQERFVRVSLKRKESQKIKLEDNQQSLGAVGGGEVLKMVAKRRKIGLGIILNKKGENGDTKVELVDNDEKPKILSLTNGEAGKLALSFSKPSTTITTNNTTTTTSPFIKVLPSSVTGIKQPVKILPKPQGPVDVLPKVLPNGQKIITIKADQLINMTKEKKVIIKVARPVPNARIIDGKLVTTTQKEQLISTMKDKRTQAIVSLVEKKKIAEEAKRAYEKAKQVFEEAKENMTKLEKDVDDIQKQITNYDLTISKLLPKTD</sequence>
<dbReference type="PRINTS" id="PR01415">
    <property type="entry name" value="ANKYRIN"/>
</dbReference>
<evidence type="ECO:0000256" key="4">
    <source>
        <dbReference type="SAM" id="Coils"/>
    </source>
</evidence>
<feature type="repeat" description="ANK" evidence="3">
    <location>
        <begin position="69"/>
        <end position="101"/>
    </location>
</feature>
<keyword evidence="1" id="KW-0677">Repeat</keyword>
<dbReference type="GO" id="GO:0000976">
    <property type="term" value="F:transcription cis-regulatory region binding"/>
    <property type="evidence" value="ECO:0007669"/>
    <property type="project" value="TreeGrafter"/>
</dbReference>
<dbReference type="GO" id="GO:0045944">
    <property type="term" value="P:positive regulation of transcription by RNA polymerase II"/>
    <property type="evidence" value="ECO:0007669"/>
    <property type="project" value="TreeGrafter"/>
</dbReference>
<proteinExistence type="predicted"/>
<feature type="repeat" description="ANK" evidence="3">
    <location>
        <begin position="102"/>
        <end position="134"/>
    </location>
</feature>
<reference evidence="5" key="1">
    <citation type="submission" date="2022-01" db="EMBL/GenBank/DDBJ databases">
        <authorList>
            <person name="King R."/>
        </authorList>
    </citation>
    <scope>NUCLEOTIDE SEQUENCE</scope>
</reference>
<dbReference type="GO" id="GO:0005634">
    <property type="term" value="C:nucleus"/>
    <property type="evidence" value="ECO:0007669"/>
    <property type="project" value="TreeGrafter"/>
</dbReference>
<dbReference type="SUPFAM" id="SSF48403">
    <property type="entry name" value="Ankyrin repeat"/>
    <property type="match status" value="1"/>
</dbReference>
<organism evidence="5 6">
    <name type="scientific">Nezara viridula</name>
    <name type="common">Southern green stink bug</name>
    <name type="synonym">Cimex viridulus</name>
    <dbReference type="NCBI Taxonomy" id="85310"/>
    <lineage>
        <taxon>Eukaryota</taxon>
        <taxon>Metazoa</taxon>
        <taxon>Ecdysozoa</taxon>
        <taxon>Arthropoda</taxon>
        <taxon>Hexapoda</taxon>
        <taxon>Insecta</taxon>
        <taxon>Pterygota</taxon>
        <taxon>Neoptera</taxon>
        <taxon>Paraneoptera</taxon>
        <taxon>Hemiptera</taxon>
        <taxon>Heteroptera</taxon>
        <taxon>Panheteroptera</taxon>
        <taxon>Pentatomomorpha</taxon>
        <taxon>Pentatomoidea</taxon>
        <taxon>Pentatomidae</taxon>
        <taxon>Pentatominae</taxon>
        <taxon>Nezara</taxon>
    </lineage>
</organism>
<keyword evidence="6" id="KW-1185">Reference proteome</keyword>
<evidence type="ECO:0000256" key="1">
    <source>
        <dbReference type="ARBA" id="ARBA00022737"/>
    </source>
</evidence>
<name>A0A9P0HVD4_NEZVI</name>
<dbReference type="Gene3D" id="1.25.40.20">
    <property type="entry name" value="Ankyrin repeat-containing domain"/>
    <property type="match status" value="2"/>
</dbReference>
<feature type="coiled-coil region" evidence="4">
    <location>
        <begin position="396"/>
        <end position="447"/>
    </location>
</feature>